<sequence>MGKFDGMDPKLVRDLLAEVKHAVTQMRSVEGRVGQVMSAAGLATQTTHRPVQVADAAEVMVRDVTARLGLLEKKADHPRVGDQSKDAAPTVGGDAKDDDQPKEDRGDERSKYKNPRADDGTPSDDSKPDAKAGEDKPDVKTGEDKPDAKTDDKPDAKTGEDKPDAKTGDDKPDAKTGEDKPDAKNCDDDKPDAKTGDDKPDAKTGDDKPDVENITPGTDSGDEPKDDDIASRRDRGADSDSGIIDTPAKDHPDDSDPHKPQVIVVDGVKVLQVPIDPPTAEALRDLLDNLDKVQPADMPSPTDAGSTNGTDVPSTNGTDVPSTNGTDVNVGANDGGDVVSVDAKPMNPDELATVVDHARDIQPIDMPTVKVPAGEYGTGEWAGMHVGPDGQPGTIDPGSVSSAHTPSTGDSMTGIPSVHDVSGSTADRAATADTPSTVTDTPSGTTDTGDCQATDTGTRSTGDAAVVKPTDPPGQQVPDDGMGRVAPTDPPGQQVPDNGTGRVTPTDPPIQQVPDDGTGRVAPTDPPGQQVPDNGTGRVAPTDPPGQQVPDNGTGHAAPSEPSGQRAADDSTPTVGEPVMVGPTEPSVDQGGAATPPAADATTPPVTDTPNRPTHATTVYAAAGGDAAAWGGAVHDVDSVEAKSLGSDALRALVQHHRDVQPLGMPSVEVPPGEYGEGQWALRDIQPDGPPGTIEPGTRERSV</sequence>
<protein>
    <submittedName>
        <fullName evidence="2">Uncharacterized protein</fullName>
    </submittedName>
</protein>
<feature type="compositionally biased region" description="Low complexity" evidence="1">
    <location>
        <begin position="593"/>
        <end position="610"/>
    </location>
</feature>
<dbReference type="Proteomes" id="UP001597097">
    <property type="component" value="Unassembled WGS sequence"/>
</dbReference>
<feature type="compositionally biased region" description="Basic and acidic residues" evidence="1">
    <location>
        <begin position="227"/>
        <end position="238"/>
    </location>
</feature>
<keyword evidence="3" id="KW-1185">Reference proteome</keyword>
<feature type="region of interest" description="Disordered" evidence="1">
    <location>
        <begin position="282"/>
        <end position="343"/>
    </location>
</feature>
<feature type="compositionally biased region" description="Low complexity" evidence="1">
    <location>
        <begin position="431"/>
        <end position="450"/>
    </location>
</feature>
<feature type="compositionally biased region" description="Basic and acidic residues" evidence="1">
    <location>
        <begin position="247"/>
        <end position="259"/>
    </location>
</feature>
<feature type="region of interest" description="Disordered" evidence="1">
    <location>
        <begin position="662"/>
        <end position="703"/>
    </location>
</feature>
<comment type="caution">
    <text evidence="2">The sequence shown here is derived from an EMBL/GenBank/DDBJ whole genome shotgun (WGS) entry which is preliminary data.</text>
</comment>
<dbReference type="EMBL" id="JBHUCM010000019">
    <property type="protein sequence ID" value="MFD1540349.1"/>
    <property type="molecule type" value="Genomic_DNA"/>
</dbReference>
<feature type="compositionally biased region" description="Polar residues" evidence="1">
    <location>
        <begin position="303"/>
        <end position="323"/>
    </location>
</feature>
<feature type="compositionally biased region" description="Basic and acidic residues" evidence="1">
    <location>
        <begin position="94"/>
        <end position="211"/>
    </location>
</feature>
<feature type="compositionally biased region" description="Basic and acidic residues" evidence="1">
    <location>
        <begin position="71"/>
        <end position="85"/>
    </location>
</feature>
<evidence type="ECO:0000313" key="3">
    <source>
        <dbReference type="Proteomes" id="UP001597097"/>
    </source>
</evidence>
<feature type="region of interest" description="Disordered" evidence="1">
    <location>
        <begin position="71"/>
        <end position="263"/>
    </location>
</feature>
<evidence type="ECO:0000313" key="2">
    <source>
        <dbReference type="EMBL" id="MFD1540349.1"/>
    </source>
</evidence>
<feature type="compositionally biased region" description="Polar residues" evidence="1">
    <location>
        <begin position="399"/>
        <end position="411"/>
    </location>
</feature>
<feature type="region of interest" description="Disordered" evidence="1">
    <location>
        <begin position="380"/>
        <end position="615"/>
    </location>
</feature>
<feature type="compositionally biased region" description="Basic and acidic residues" evidence="1">
    <location>
        <begin position="282"/>
        <end position="291"/>
    </location>
</feature>
<proteinExistence type="predicted"/>
<gene>
    <name evidence="2" type="ORF">ACFSJ0_25065</name>
</gene>
<reference evidence="3" key="1">
    <citation type="journal article" date="2019" name="Int. J. Syst. Evol. Microbiol.">
        <title>The Global Catalogue of Microorganisms (GCM) 10K type strain sequencing project: providing services to taxonomists for standard genome sequencing and annotation.</title>
        <authorList>
            <consortium name="The Broad Institute Genomics Platform"/>
            <consortium name="The Broad Institute Genome Sequencing Center for Infectious Disease"/>
            <person name="Wu L."/>
            <person name="Ma J."/>
        </authorList>
    </citation>
    <scope>NUCLEOTIDE SEQUENCE [LARGE SCALE GENOMIC DNA]</scope>
    <source>
        <strain evidence="3">CGMCC 1.15399</strain>
    </source>
</reference>
<dbReference type="RefSeq" id="WP_219526800.1">
    <property type="nucleotide sequence ID" value="NZ_JAHKRM010000001.1"/>
</dbReference>
<feature type="compositionally biased region" description="Low complexity" evidence="1">
    <location>
        <begin position="324"/>
        <end position="342"/>
    </location>
</feature>
<name>A0ABW4GD07_9ACTN</name>
<feature type="compositionally biased region" description="Polar residues" evidence="1">
    <location>
        <begin position="451"/>
        <end position="461"/>
    </location>
</feature>
<accession>A0ABW4GD07</accession>
<organism evidence="2 3">
    <name type="scientific">Nonomuraea guangzhouensis</name>
    <dbReference type="NCBI Taxonomy" id="1291555"/>
    <lineage>
        <taxon>Bacteria</taxon>
        <taxon>Bacillati</taxon>
        <taxon>Actinomycetota</taxon>
        <taxon>Actinomycetes</taxon>
        <taxon>Streptosporangiales</taxon>
        <taxon>Streptosporangiaceae</taxon>
        <taxon>Nonomuraea</taxon>
    </lineage>
</organism>
<evidence type="ECO:0000256" key="1">
    <source>
        <dbReference type="SAM" id="MobiDB-lite"/>
    </source>
</evidence>